<proteinExistence type="predicted"/>
<evidence type="ECO:0000256" key="2">
    <source>
        <dbReference type="ARBA" id="ARBA00004474"/>
    </source>
</evidence>
<dbReference type="PANTHER" id="PTHR48111:SF65">
    <property type="entry name" value="OMPR SUBFAMILY"/>
    <property type="match status" value="1"/>
</dbReference>
<evidence type="ECO:0000259" key="13">
    <source>
        <dbReference type="PROSITE" id="PS50110"/>
    </source>
</evidence>
<dbReference type="Proteomes" id="UP001190700">
    <property type="component" value="Unassembled WGS sequence"/>
</dbReference>
<evidence type="ECO:0000256" key="4">
    <source>
        <dbReference type="ARBA" id="ARBA00022553"/>
    </source>
</evidence>
<evidence type="ECO:0000256" key="10">
    <source>
        <dbReference type="ARBA" id="ARBA00032623"/>
    </source>
</evidence>
<evidence type="ECO:0000256" key="8">
    <source>
        <dbReference type="ARBA" id="ARBA00023125"/>
    </source>
</evidence>
<evidence type="ECO:0000256" key="3">
    <source>
        <dbReference type="ARBA" id="ARBA00015955"/>
    </source>
</evidence>
<keyword evidence="5" id="KW-0934">Plastid</keyword>
<dbReference type="SMART" id="SM00862">
    <property type="entry name" value="Trans_reg_C"/>
    <property type="match status" value="1"/>
</dbReference>
<keyword evidence="7" id="KW-0805">Transcription regulation</keyword>
<keyword evidence="8 12" id="KW-0238">DNA-binding</keyword>
<dbReference type="GO" id="GO:0032993">
    <property type="term" value="C:protein-DNA complex"/>
    <property type="evidence" value="ECO:0007669"/>
    <property type="project" value="TreeGrafter"/>
</dbReference>
<feature type="domain" description="OmpR/PhoB-type" evidence="14">
    <location>
        <begin position="117"/>
        <end position="213"/>
    </location>
</feature>
<feature type="domain" description="Response regulatory" evidence="13">
    <location>
        <begin position="1"/>
        <end position="96"/>
    </location>
</feature>
<accession>A0AAE0GGI8</accession>
<evidence type="ECO:0000256" key="1">
    <source>
        <dbReference type="ARBA" id="ARBA00003612"/>
    </source>
</evidence>
<feature type="modified residue" description="4-aspartylphosphate" evidence="11">
    <location>
        <position position="30"/>
    </location>
</feature>
<evidence type="ECO:0000256" key="9">
    <source>
        <dbReference type="ARBA" id="ARBA00023163"/>
    </source>
</evidence>
<dbReference type="Pfam" id="PF00486">
    <property type="entry name" value="Trans_reg_C"/>
    <property type="match status" value="1"/>
</dbReference>
<evidence type="ECO:0000256" key="7">
    <source>
        <dbReference type="ARBA" id="ARBA00023015"/>
    </source>
</evidence>
<dbReference type="GO" id="GO:0000156">
    <property type="term" value="F:phosphorelay response regulator activity"/>
    <property type="evidence" value="ECO:0007669"/>
    <property type="project" value="TreeGrafter"/>
</dbReference>
<dbReference type="PANTHER" id="PTHR48111">
    <property type="entry name" value="REGULATOR OF RPOS"/>
    <property type="match status" value="1"/>
</dbReference>
<comment type="subcellular location">
    <subcellularLocation>
        <location evidence="2">Plastid</location>
    </subcellularLocation>
</comment>
<comment type="function">
    <text evidence="1">Probable promoter-specific protein mediating the interaction between DNA and RNA polymerase.</text>
</comment>
<evidence type="ECO:0000256" key="12">
    <source>
        <dbReference type="PROSITE-ProRule" id="PRU01091"/>
    </source>
</evidence>
<dbReference type="GO" id="GO:0006355">
    <property type="term" value="P:regulation of DNA-templated transcription"/>
    <property type="evidence" value="ECO:0007669"/>
    <property type="project" value="InterPro"/>
</dbReference>
<dbReference type="SUPFAM" id="SSF52172">
    <property type="entry name" value="CheY-like"/>
    <property type="match status" value="1"/>
</dbReference>
<dbReference type="AlphaFoldDB" id="A0AAE0GGI8"/>
<dbReference type="Gene3D" id="1.10.10.10">
    <property type="entry name" value="Winged helix-like DNA-binding domain superfamily/Winged helix DNA-binding domain"/>
    <property type="match status" value="1"/>
</dbReference>
<evidence type="ECO:0000259" key="14">
    <source>
        <dbReference type="PROSITE" id="PS51755"/>
    </source>
</evidence>
<keyword evidence="9" id="KW-0804">Transcription</keyword>
<dbReference type="InterPro" id="IPR016032">
    <property type="entry name" value="Sig_transdc_resp-reg_C-effctor"/>
</dbReference>
<dbReference type="GO" id="GO:0000976">
    <property type="term" value="F:transcription cis-regulatory region binding"/>
    <property type="evidence" value="ECO:0007669"/>
    <property type="project" value="TreeGrafter"/>
</dbReference>
<dbReference type="InterPro" id="IPR001867">
    <property type="entry name" value="OmpR/PhoB-type_DNA-bd"/>
</dbReference>
<dbReference type="SUPFAM" id="SSF46894">
    <property type="entry name" value="C-terminal effector domain of the bipartite response regulators"/>
    <property type="match status" value="1"/>
</dbReference>
<reference evidence="15 16" key="1">
    <citation type="journal article" date="2015" name="Genome Biol. Evol.">
        <title>Comparative Genomics of a Bacterivorous Green Alga Reveals Evolutionary Causalities and Consequences of Phago-Mixotrophic Mode of Nutrition.</title>
        <authorList>
            <person name="Burns J.A."/>
            <person name="Paasch A."/>
            <person name="Narechania A."/>
            <person name="Kim E."/>
        </authorList>
    </citation>
    <scope>NUCLEOTIDE SEQUENCE [LARGE SCALE GENOMIC DNA]</scope>
    <source>
        <strain evidence="15 16">PLY_AMNH</strain>
    </source>
</reference>
<protein>
    <recommendedName>
        <fullName evidence="3">Probable transcriptional regulator ycf27</fullName>
    </recommendedName>
    <alternativeName>
        <fullName evidence="10">OmpR-like protein</fullName>
    </alternativeName>
</protein>
<evidence type="ECO:0000256" key="5">
    <source>
        <dbReference type="ARBA" id="ARBA00022640"/>
    </source>
</evidence>
<keyword evidence="6" id="KW-0902">Two-component regulatory system</keyword>
<dbReference type="Pfam" id="PF00072">
    <property type="entry name" value="Response_reg"/>
    <property type="match status" value="1"/>
</dbReference>
<evidence type="ECO:0000313" key="15">
    <source>
        <dbReference type="EMBL" id="KAK3277657.1"/>
    </source>
</evidence>
<feature type="DNA-binding region" description="OmpR/PhoB-type" evidence="12">
    <location>
        <begin position="117"/>
        <end position="213"/>
    </location>
</feature>
<evidence type="ECO:0000313" key="16">
    <source>
        <dbReference type="Proteomes" id="UP001190700"/>
    </source>
</evidence>
<dbReference type="InterPro" id="IPR011006">
    <property type="entry name" value="CheY-like_superfamily"/>
</dbReference>
<evidence type="ECO:0000256" key="11">
    <source>
        <dbReference type="PROSITE-ProRule" id="PRU00169"/>
    </source>
</evidence>
<sequence length="215" mass="24375">MLEKHPMPGTGFVQAVTLMREEEPSLVVIDVDQAHFDGYNVFKTLRRVHSVRFILLITAEDLIAKAGDDAVELALTEYMIKPFTPQELEVRCRQALTHLAICRQSQNPALYSSDGVANIIELGDIQIDTVKRRVYKGNMVVPLTNMEYTLLELLASQGIDEPVTRHTIVEELYGADPHEIDPCCITVHVCRLRKKLDKKLIQTRRGVGYQLKVYS</sequence>
<evidence type="ECO:0000256" key="6">
    <source>
        <dbReference type="ARBA" id="ARBA00023012"/>
    </source>
</evidence>
<dbReference type="InterPro" id="IPR036388">
    <property type="entry name" value="WH-like_DNA-bd_sf"/>
</dbReference>
<gene>
    <name evidence="15" type="ORF">CYMTET_14348</name>
</gene>
<name>A0AAE0GGI8_9CHLO</name>
<keyword evidence="16" id="KW-1185">Reference proteome</keyword>
<dbReference type="PROSITE" id="PS51755">
    <property type="entry name" value="OMPR_PHOB"/>
    <property type="match status" value="1"/>
</dbReference>
<dbReference type="InterPro" id="IPR001789">
    <property type="entry name" value="Sig_transdc_resp-reg_receiver"/>
</dbReference>
<organism evidence="15 16">
    <name type="scientific">Cymbomonas tetramitiformis</name>
    <dbReference type="NCBI Taxonomy" id="36881"/>
    <lineage>
        <taxon>Eukaryota</taxon>
        <taxon>Viridiplantae</taxon>
        <taxon>Chlorophyta</taxon>
        <taxon>Pyramimonadophyceae</taxon>
        <taxon>Pyramimonadales</taxon>
        <taxon>Pyramimonadaceae</taxon>
        <taxon>Cymbomonas</taxon>
    </lineage>
</organism>
<dbReference type="InterPro" id="IPR039420">
    <property type="entry name" value="WalR-like"/>
</dbReference>
<dbReference type="PROSITE" id="PS50110">
    <property type="entry name" value="RESPONSE_REGULATORY"/>
    <property type="match status" value="1"/>
</dbReference>
<dbReference type="EMBL" id="LGRX02005990">
    <property type="protein sequence ID" value="KAK3277657.1"/>
    <property type="molecule type" value="Genomic_DNA"/>
</dbReference>
<comment type="caution">
    <text evidence="15">The sequence shown here is derived from an EMBL/GenBank/DDBJ whole genome shotgun (WGS) entry which is preliminary data.</text>
</comment>
<dbReference type="Gene3D" id="3.40.50.2300">
    <property type="match status" value="1"/>
</dbReference>
<dbReference type="CDD" id="cd00383">
    <property type="entry name" value="trans_reg_C"/>
    <property type="match status" value="1"/>
</dbReference>
<dbReference type="GO" id="GO:0005829">
    <property type="term" value="C:cytosol"/>
    <property type="evidence" value="ECO:0007669"/>
    <property type="project" value="TreeGrafter"/>
</dbReference>
<keyword evidence="4 11" id="KW-0597">Phosphoprotein</keyword>
<dbReference type="GO" id="GO:0009536">
    <property type="term" value="C:plastid"/>
    <property type="evidence" value="ECO:0007669"/>
    <property type="project" value="UniProtKB-SubCell"/>
</dbReference>